<protein>
    <recommendedName>
        <fullName evidence="18">Arginine/serine-rich splicing factor</fullName>
    </recommendedName>
</protein>
<feature type="compositionally biased region" description="Low complexity" evidence="13">
    <location>
        <begin position="346"/>
        <end position="357"/>
    </location>
</feature>
<dbReference type="PANTHER" id="PTHR48038">
    <property type="entry name" value="RIBONUCLEOPROTEIN RB97D"/>
    <property type="match status" value="1"/>
</dbReference>
<comment type="similarity">
    <text evidence="10">Belongs to the splicing factor SR family. RS2Z subfamily.</text>
</comment>
<reference evidence="16" key="1">
    <citation type="journal article" date="2012" name="Nature">
        <title>The tomato genome sequence provides insights into fleshy fruit evolution.</title>
        <authorList>
            <consortium name="Tomato Genome Consortium"/>
        </authorList>
    </citation>
    <scope>NUCLEOTIDE SEQUENCE [LARGE SCALE GENOMIC DNA]</scope>
    <source>
        <strain evidence="16">cv. Heinz 1706</strain>
    </source>
</reference>
<dbReference type="FunFam" id="3.30.70.330:FF:000272">
    <property type="entry name" value="Serine/arginine-rich splicing factor RS2Z32"/>
    <property type="match status" value="1"/>
</dbReference>
<evidence type="ECO:0000256" key="10">
    <source>
        <dbReference type="ARBA" id="ARBA00061281"/>
    </source>
</evidence>
<keyword evidence="6" id="KW-0677">Repeat</keyword>
<dbReference type="Proteomes" id="UP000004994">
    <property type="component" value="Chromosome 5"/>
</dbReference>
<evidence type="ECO:0000256" key="7">
    <source>
        <dbReference type="ARBA" id="ARBA00022771"/>
    </source>
</evidence>
<keyword evidence="4" id="KW-0479">Metal-binding</keyword>
<dbReference type="Gramene" id="Solyc05g054920.3.1">
    <property type="protein sequence ID" value="Solyc05g054920.3.1"/>
    <property type="gene ID" value="Solyc05g054920.3"/>
</dbReference>
<proteinExistence type="inferred from homology"/>
<comment type="subcellular location">
    <subcellularLocation>
        <location evidence="1">Nucleus</location>
    </subcellularLocation>
</comment>
<dbReference type="InParanoid" id="A0A3Q7GP22"/>
<evidence type="ECO:0000313" key="17">
    <source>
        <dbReference type="Proteomes" id="UP000004994"/>
    </source>
</evidence>
<dbReference type="STRING" id="4081.A0A3Q7GP22"/>
<organism evidence="16">
    <name type="scientific">Solanum lycopersicum</name>
    <name type="common">Tomato</name>
    <name type="synonym">Lycopersicon esculentum</name>
    <dbReference type="NCBI Taxonomy" id="4081"/>
    <lineage>
        <taxon>Eukaryota</taxon>
        <taxon>Viridiplantae</taxon>
        <taxon>Streptophyta</taxon>
        <taxon>Embryophyta</taxon>
        <taxon>Tracheophyta</taxon>
        <taxon>Spermatophyta</taxon>
        <taxon>Magnoliopsida</taxon>
        <taxon>eudicotyledons</taxon>
        <taxon>Gunneridae</taxon>
        <taxon>Pentapetalae</taxon>
        <taxon>asterids</taxon>
        <taxon>lamiids</taxon>
        <taxon>Solanales</taxon>
        <taxon>Solanaceae</taxon>
        <taxon>Solanoideae</taxon>
        <taxon>Solaneae</taxon>
        <taxon>Solanum</taxon>
        <taxon>Solanum subgen. Lycopersicon</taxon>
    </lineage>
</organism>
<dbReference type="Pfam" id="PF00098">
    <property type="entry name" value="zf-CCHC"/>
    <property type="match status" value="2"/>
</dbReference>
<keyword evidence="9" id="KW-0539">Nucleus</keyword>
<dbReference type="OMA" id="DNDERNG"/>
<dbReference type="InterPro" id="IPR001878">
    <property type="entry name" value="Znf_CCHC"/>
</dbReference>
<evidence type="ECO:0000256" key="1">
    <source>
        <dbReference type="ARBA" id="ARBA00004123"/>
    </source>
</evidence>
<evidence type="ECO:0000256" key="12">
    <source>
        <dbReference type="PROSITE-ProRule" id="PRU00176"/>
    </source>
</evidence>
<reference evidence="16" key="2">
    <citation type="submission" date="2019-01" db="UniProtKB">
        <authorList>
            <consortium name="EnsemblPlants"/>
        </authorList>
    </citation>
    <scope>IDENTIFICATION</scope>
    <source>
        <strain evidence="16">cv. Heinz 1706</strain>
    </source>
</reference>
<dbReference type="PROSITE" id="PS50102">
    <property type="entry name" value="RRM"/>
    <property type="match status" value="1"/>
</dbReference>
<evidence type="ECO:0000256" key="13">
    <source>
        <dbReference type="SAM" id="MobiDB-lite"/>
    </source>
</evidence>
<keyword evidence="5" id="KW-0508">mRNA splicing</keyword>
<dbReference type="GO" id="GO:0016607">
    <property type="term" value="C:nuclear speck"/>
    <property type="evidence" value="ECO:0000318"/>
    <property type="project" value="GO_Central"/>
</dbReference>
<keyword evidence="3" id="KW-0507">mRNA processing</keyword>
<dbReference type="GO" id="GO:0000381">
    <property type="term" value="P:regulation of alternative mRNA splicing, via spliceosome"/>
    <property type="evidence" value="ECO:0000318"/>
    <property type="project" value="GO_Central"/>
</dbReference>
<evidence type="ECO:0000256" key="6">
    <source>
        <dbReference type="ARBA" id="ARBA00022737"/>
    </source>
</evidence>
<dbReference type="Gene3D" id="3.30.70.330">
    <property type="match status" value="1"/>
</dbReference>
<dbReference type="FunFam" id="4.10.60.10:FF:000022">
    <property type="entry name" value="Serine/arginine-rich splicing factor RS2Z32"/>
    <property type="match status" value="1"/>
</dbReference>
<dbReference type="InterPro" id="IPR012677">
    <property type="entry name" value="Nucleotide-bd_a/b_plait_sf"/>
</dbReference>
<evidence type="ECO:0000256" key="5">
    <source>
        <dbReference type="ARBA" id="ARBA00022728"/>
    </source>
</evidence>
<keyword evidence="5" id="KW-0747">Spliceosome</keyword>
<evidence type="ECO:0000259" key="14">
    <source>
        <dbReference type="PROSITE" id="PS50102"/>
    </source>
</evidence>
<accession>A0A3Q7GP22</accession>
<dbReference type="EnsemblPlants" id="Solyc05g054920.3.1">
    <property type="protein sequence ID" value="Solyc05g054920.3.1"/>
    <property type="gene ID" value="Solyc05g054920.3"/>
</dbReference>
<dbReference type="GO" id="GO:0008270">
    <property type="term" value="F:zinc ion binding"/>
    <property type="evidence" value="ECO:0007669"/>
    <property type="project" value="UniProtKB-KW"/>
</dbReference>
<feature type="domain" description="CCHC-type" evidence="15">
    <location>
        <begin position="176"/>
        <end position="192"/>
    </location>
</feature>
<dbReference type="PROSITE" id="PS50158">
    <property type="entry name" value="ZF_CCHC"/>
    <property type="match status" value="2"/>
</dbReference>
<dbReference type="AlphaFoldDB" id="A0A3Q7GP22"/>
<feature type="compositionally biased region" description="Basic residues" evidence="13">
    <location>
        <begin position="248"/>
        <end position="266"/>
    </location>
</feature>
<evidence type="ECO:0000256" key="11">
    <source>
        <dbReference type="PROSITE-ProRule" id="PRU00047"/>
    </source>
</evidence>
<evidence type="ECO:0000256" key="8">
    <source>
        <dbReference type="ARBA" id="ARBA00022833"/>
    </source>
</evidence>
<sequence>MPRYDDRYGGTRLYVGHLSSRTRSRDLEDVFSRYGRVRDVDMKRDYAFVEFSDPRDADDARYGLNGRDVDGSRVIVEFAKGVSKSLDLICVLASRICFLGILRSYARLNLSNASDWLNKKLSFLCWSLLASQVPRGPGGSREFGGRGPPPGTGRCFNCGIDGHWARDCKAGDWKNKCYRCGDRGHIERNCQNSPKKLKRDRSYSRSPSPRRGRSRSRSRSYSRGRSYSRSRSPVKRDRSIEREEKRSRSPRHHRSSPPPSKGRKHSLSPDERSPVERGTPSPRDDRATNGSDRSRSPKDDVRMDERGDISPVEENGRSRSNSPIHREDRSPVEDGSPTGDYENHGSPRGSPRGSESP</sequence>
<keyword evidence="8" id="KW-0862">Zinc</keyword>
<feature type="compositionally biased region" description="Basic residues" evidence="13">
    <location>
        <begin position="208"/>
        <end position="228"/>
    </location>
</feature>
<feature type="compositionally biased region" description="Basic and acidic residues" evidence="13">
    <location>
        <begin position="234"/>
        <end position="247"/>
    </location>
</feature>
<evidence type="ECO:0000256" key="4">
    <source>
        <dbReference type="ARBA" id="ARBA00022723"/>
    </source>
</evidence>
<evidence type="ECO:0000259" key="15">
    <source>
        <dbReference type="PROSITE" id="PS50158"/>
    </source>
</evidence>
<feature type="domain" description="RRM" evidence="14">
    <location>
        <begin position="11"/>
        <end position="81"/>
    </location>
</feature>
<evidence type="ECO:0000313" key="16">
    <source>
        <dbReference type="EnsemblPlants" id="Solyc05g054920.3.1"/>
    </source>
</evidence>
<evidence type="ECO:0000256" key="9">
    <source>
        <dbReference type="ARBA" id="ARBA00023242"/>
    </source>
</evidence>
<keyword evidence="12" id="KW-0694">RNA-binding</keyword>
<dbReference type="GO" id="GO:0003729">
    <property type="term" value="F:mRNA binding"/>
    <property type="evidence" value="ECO:0000318"/>
    <property type="project" value="GO_Central"/>
</dbReference>
<keyword evidence="17" id="KW-1185">Reference proteome</keyword>
<dbReference type="FunCoup" id="A0A3Q7GP22">
    <property type="interactions" value="1587"/>
</dbReference>
<dbReference type="Pfam" id="PF00076">
    <property type="entry name" value="RRM_1"/>
    <property type="match status" value="1"/>
</dbReference>
<dbReference type="SUPFAM" id="SSF57756">
    <property type="entry name" value="Retrovirus zinc finger-like domains"/>
    <property type="match status" value="1"/>
</dbReference>
<keyword evidence="7 11" id="KW-0863">Zinc-finger</keyword>
<dbReference type="GO" id="GO:0000398">
    <property type="term" value="P:mRNA splicing, via spliceosome"/>
    <property type="evidence" value="ECO:0007669"/>
    <property type="project" value="UniProtKB-ARBA"/>
</dbReference>
<evidence type="ECO:0000256" key="2">
    <source>
        <dbReference type="ARBA" id="ARBA00022553"/>
    </source>
</evidence>
<evidence type="ECO:0000256" key="3">
    <source>
        <dbReference type="ARBA" id="ARBA00022664"/>
    </source>
</evidence>
<dbReference type="Gene3D" id="4.10.60.10">
    <property type="entry name" value="Zinc finger, CCHC-type"/>
    <property type="match status" value="2"/>
</dbReference>
<dbReference type="FunFam" id="4.10.60.10:FF:000003">
    <property type="entry name" value="serine/arginine-rich splicing factor RS2Z32-like isoform X1"/>
    <property type="match status" value="1"/>
</dbReference>
<feature type="domain" description="CCHC-type" evidence="15">
    <location>
        <begin position="154"/>
        <end position="169"/>
    </location>
</feature>
<name>A0A3Q7GP22_SOLLC</name>
<dbReference type="InterPro" id="IPR036875">
    <property type="entry name" value="Znf_CCHC_sf"/>
</dbReference>
<dbReference type="SMART" id="SM00360">
    <property type="entry name" value="RRM"/>
    <property type="match status" value="1"/>
</dbReference>
<dbReference type="SUPFAM" id="SSF54928">
    <property type="entry name" value="RNA-binding domain, RBD"/>
    <property type="match status" value="1"/>
</dbReference>
<feature type="region of interest" description="Disordered" evidence="13">
    <location>
        <begin position="188"/>
        <end position="357"/>
    </location>
</feature>
<evidence type="ECO:0008006" key="18">
    <source>
        <dbReference type="Google" id="ProtNLM"/>
    </source>
</evidence>
<dbReference type="PANTHER" id="PTHR48038:SF1">
    <property type="entry name" value="RIBONUCLEOPROTEIN RB97D"/>
    <property type="match status" value="1"/>
</dbReference>
<dbReference type="InterPro" id="IPR000504">
    <property type="entry name" value="RRM_dom"/>
</dbReference>
<dbReference type="InterPro" id="IPR035979">
    <property type="entry name" value="RBD_domain_sf"/>
</dbReference>
<dbReference type="SMART" id="SM00343">
    <property type="entry name" value="ZnF_C2HC"/>
    <property type="match status" value="2"/>
</dbReference>
<dbReference type="GO" id="GO:0005681">
    <property type="term" value="C:spliceosomal complex"/>
    <property type="evidence" value="ECO:0007669"/>
    <property type="project" value="UniProtKB-KW"/>
</dbReference>
<feature type="compositionally biased region" description="Basic and acidic residues" evidence="13">
    <location>
        <begin position="282"/>
        <end position="308"/>
    </location>
</feature>
<keyword evidence="2" id="KW-0597">Phosphoprotein</keyword>